<keyword evidence="1" id="KW-1133">Transmembrane helix</keyword>
<sequence length="324" mass="37321">MKWWIKLGCFLTGWNSKILSCCSEASYKHLKKYTSALLILIILWAFTGFCFADRYIKLPWWGCIITALIFILIVIQIERQIILTVGRNWFSVIFRVSIAFIMAVLGSSIIDQIIFGDDIDKKMIEITDRQVEELLPRRLTVIDAKLFSLQHEIDSLDKVNIALKEEIAKKPTITTVSSSTTYIRELQPDSTYKSIPQRTVSTSPIANPRIRQVETNEKNLEWLRGQQEDFTLKKMDAEKDLRVELSAKNGFLEELDAMIEILKESRTASIFYGFVFAFLMSLELFVVTSKFGDKKCDYDLVIEYQLNVKGAALEELVKKLKVES</sequence>
<evidence type="ECO:0000313" key="2">
    <source>
        <dbReference type="EMBL" id="KAA6332113.1"/>
    </source>
</evidence>
<feature type="transmembrane region" description="Helical" evidence="1">
    <location>
        <begin position="33"/>
        <end position="52"/>
    </location>
</feature>
<keyword evidence="1" id="KW-0812">Transmembrane</keyword>
<evidence type="ECO:0008006" key="3">
    <source>
        <dbReference type="Google" id="ProtNLM"/>
    </source>
</evidence>
<reference evidence="2" key="1">
    <citation type="submission" date="2019-03" db="EMBL/GenBank/DDBJ databases">
        <title>Single cell metagenomics reveals metabolic interactions within the superorganism composed of flagellate Streblomastix strix and complex community of Bacteroidetes bacteria on its surface.</title>
        <authorList>
            <person name="Treitli S.C."/>
            <person name="Kolisko M."/>
            <person name="Husnik F."/>
            <person name="Keeling P."/>
            <person name="Hampl V."/>
        </authorList>
    </citation>
    <scope>NUCLEOTIDE SEQUENCE</scope>
    <source>
        <strain evidence="2">STM</strain>
    </source>
</reference>
<dbReference type="AlphaFoldDB" id="A0A5J4RGH0"/>
<feature type="transmembrane region" description="Helical" evidence="1">
    <location>
        <begin position="58"/>
        <end position="77"/>
    </location>
</feature>
<feature type="transmembrane region" description="Helical" evidence="1">
    <location>
        <begin position="89"/>
        <end position="110"/>
    </location>
</feature>
<name>A0A5J4RGH0_9ZZZZ</name>
<proteinExistence type="predicted"/>
<keyword evidence="1" id="KW-0472">Membrane</keyword>
<evidence type="ECO:0000256" key="1">
    <source>
        <dbReference type="SAM" id="Phobius"/>
    </source>
</evidence>
<gene>
    <name evidence="2" type="ORF">EZS27_019343</name>
</gene>
<feature type="transmembrane region" description="Helical" evidence="1">
    <location>
        <begin position="270"/>
        <end position="287"/>
    </location>
</feature>
<dbReference type="Pfam" id="PF14362">
    <property type="entry name" value="DUF4407"/>
    <property type="match status" value="1"/>
</dbReference>
<accession>A0A5J4RGH0</accession>
<dbReference type="InterPro" id="IPR025519">
    <property type="entry name" value="DUF4407"/>
</dbReference>
<protein>
    <recommendedName>
        <fullName evidence="3">DUF4407 domain-containing protein</fullName>
    </recommendedName>
</protein>
<comment type="caution">
    <text evidence="2">The sequence shown here is derived from an EMBL/GenBank/DDBJ whole genome shotgun (WGS) entry which is preliminary data.</text>
</comment>
<dbReference type="EMBL" id="SNRY01001283">
    <property type="protein sequence ID" value="KAA6332113.1"/>
    <property type="molecule type" value="Genomic_DNA"/>
</dbReference>
<organism evidence="2">
    <name type="scientific">termite gut metagenome</name>
    <dbReference type="NCBI Taxonomy" id="433724"/>
    <lineage>
        <taxon>unclassified sequences</taxon>
        <taxon>metagenomes</taxon>
        <taxon>organismal metagenomes</taxon>
    </lineage>
</organism>